<dbReference type="HOGENOM" id="CLU_180794_1_0_6"/>
<dbReference type="KEGG" id="ppr:PBPRA1863"/>
<organism evidence="2 3">
    <name type="scientific">Photobacterium profundum (strain SS9)</name>
    <dbReference type="NCBI Taxonomy" id="298386"/>
    <lineage>
        <taxon>Bacteria</taxon>
        <taxon>Pseudomonadati</taxon>
        <taxon>Pseudomonadota</taxon>
        <taxon>Gammaproteobacteria</taxon>
        <taxon>Vibrionales</taxon>
        <taxon>Vibrionaceae</taxon>
        <taxon>Photobacterium</taxon>
    </lineage>
</organism>
<gene>
    <name evidence="2" type="primary">SO4512</name>
    <name evidence="2" type="ordered locus">PBPRA1863</name>
</gene>
<dbReference type="AlphaFoldDB" id="Q6LR09"/>
<protein>
    <recommendedName>
        <fullName evidence="4">Formate dehydrogenase subunit or accessory protein</fullName>
    </recommendedName>
</protein>
<accession>Q6LR09</accession>
<reference evidence="3" key="1">
    <citation type="journal article" date="2005" name="Science">
        <title>Life at depth: Photobacterium profundum genome sequence and expression analysis.</title>
        <authorList>
            <person name="Vezzi A."/>
            <person name="Campanaro S."/>
            <person name="D'Angelo M."/>
            <person name="Simonato F."/>
            <person name="Vitulo N."/>
            <person name="Lauro F.M."/>
            <person name="Cestaro A."/>
            <person name="Malacrida G."/>
            <person name="Simionati B."/>
            <person name="Cannata N."/>
            <person name="Romualdi C."/>
            <person name="Bartlett D.H."/>
            <person name="Valle G."/>
        </authorList>
    </citation>
    <scope>NUCLEOTIDE SEQUENCE [LARGE SCALE GENOMIC DNA]</scope>
    <source>
        <strain evidence="3">ATCC BAA-1253 / SS9</strain>
    </source>
</reference>
<evidence type="ECO:0008006" key="4">
    <source>
        <dbReference type="Google" id="ProtNLM"/>
    </source>
</evidence>
<dbReference type="EMBL" id="CR378669">
    <property type="protein sequence ID" value="CAG20267.1"/>
    <property type="molecule type" value="Genomic_DNA"/>
</dbReference>
<dbReference type="Proteomes" id="UP000000593">
    <property type="component" value="Chromosome 1"/>
</dbReference>
<evidence type="ECO:0000313" key="2">
    <source>
        <dbReference type="EMBL" id="CAG20267.1"/>
    </source>
</evidence>
<evidence type="ECO:0000256" key="1">
    <source>
        <dbReference type="SAM" id="MobiDB-lite"/>
    </source>
</evidence>
<sequence>MMQLIIAIKNNRFPMRIEEYDEGASFMSEQSKPNESRRQLLKNIGLGMAASAVAAGTTTAAHAAVDKQDDSKKETQTTGYHETQHIRDYYETL</sequence>
<dbReference type="NCBIfam" id="TIGR02811">
    <property type="entry name" value="formate_TAT"/>
    <property type="match status" value="1"/>
</dbReference>
<dbReference type="InterPro" id="IPR006311">
    <property type="entry name" value="TAT_signal"/>
</dbReference>
<dbReference type="InterPro" id="IPR014177">
    <property type="entry name" value="Formate_DH_TAT-contain"/>
</dbReference>
<evidence type="ECO:0000313" key="3">
    <source>
        <dbReference type="Proteomes" id="UP000000593"/>
    </source>
</evidence>
<name>Q6LR09_PHOPR</name>
<dbReference type="PROSITE" id="PS51318">
    <property type="entry name" value="TAT"/>
    <property type="match status" value="1"/>
</dbReference>
<keyword evidence="3" id="KW-1185">Reference proteome</keyword>
<feature type="compositionally biased region" description="Basic and acidic residues" evidence="1">
    <location>
        <begin position="64"/>
        <end position="75"/>
    </location>
</feature>
<proteinExistence type="predicted"/>
<dbReference type="STRING" id="298386.PBPRA1863"/>
<feature type="region of interest" description="Disordered" evidence="1">
    <location>
        <begin position="63"/>
        <end position="85"/>
    </location>
</feature>